<keyword evidence="2" id="KW-1185">Reference proteome</keyword>
<protein>
    <submittedName>
        <fullName evidence="1">Uncharacterized protein</fullName>
    </submittedName>
</protein>
<proteinExistence type="predicted"/>
<sequence>MTGAERQSSASCTTTKLVPHPAHTWTGRQRFCAAFNGHTLCGMPPDLRLASVLVPYGHEHMNSRKRDETRRRGVAFVRLPELPPVVLAGHKGRPIRAKRIRPAPRSADAPDTSDTLERAADCDPSSCGAPMTEQCGSPSCSCLPAPQPTSAWLPVLMHTGSTMWRGSTMITSATNLASPTALATSTTLATPYNPAVLSTPIAWWSPPPIVRTESRTPSVITTYVVSHAAAIFLTT</sequence>
<comment type="caution">
    <text evidence="1">The sequence shown here is derived from an EMBL/GenBank/DDBJ whole genome shotgun (WGS) entry which is preliminary data.</text>
</comment>
<reference evidence="1" key="2">
    <citation type="journal article" date="2022" name="New Phytol.">
        <title>Evolutionary transition to the ectomycorrhizal habit in the genomes of a hyperdiverse lineage of mushroom-forming fungi.</title>
        <authorList>
            <person name="Looney B."/>
            <person name="Miyauchi S."/>
            <person name="Morin E."/>
            <person name="Drula E."/>
            <person name="Courty P.E."/>
            <person name="Kohler A."/>
            <person name="Kuo A."/>
            <person name="LaButti K."/>
            <person name="Pangilinan J."/>
            <person name="Lipzen A."/>
            <person name="Riley R."/>
            <person name="Andreopoulos W."/>
            <person name="He G."/>
            <person name="Johnson J."/>
            <person name="Nolan M."/>
            <person name="Tritt A."/>
            <person name="Barry K.W."/>
            <person name="Grigoriev I.V."/>
            <person name="Nagy L.G."/>
            <person name="Hibbett D."/>
            <person name="Henrissat B."/>
            <person name="Matheny P.B."/>
            <person name="Labbe J."/>
            <person name="Martin F.M."/>
        </authorList>
    </citation>
    <scope>NUCLEOTIDE SEQUENCE</scope>
    <source>
        <strain evidence="1">EC-137</strain>
    </source>
</reference>
<dbReference type="Proteomes" id="UP000814128">
    <property type="component" value="Unassembled WGS sequence"/>
</dbReference>
<accession>A0ACB8QBC4</accession>
<gene>
    <name evidence="1" type="ORF">K488DRAFT_89237</name>
</gene>
<organism evidence="1 2">
    <name type="scientific">Vararia minispora EC-137</name>
    <dbReference type="NCBI Taxonomy" id="1314806"/>
    <lineage>
        <taxon>Eukaryota</taxon>
        <taxon>Fungi</taxon>
        <taxon>Dikarya</taxon>
        <taxon>Basidiomycota</taxon>
        <taxon>Agaricomycotina</taxon>
        <taxon>Agaricomycetes</taxon>
        <taxon>Russulales</taxon>
        <taxon>Lachnocladiaceae</taxon>
        <taxon>Vararia</taxon>
    </lineage>
</organism>
<dbReference type="EMBL" id="MU273711">
    <property type="protein sequence ID" value="KAI0028942.1"/>
    <property type="molecule type" value="Genomic_DNA"/>
</dbReference>
<evidence type="ECO:0000313" key="1">
    <source>
        <dbReference type="EMBL" id="KAI0028942.1"/>
    </source>
</evidence>
<name>A0ACB8QBC4_9AGAM</name>
<evidence type="ECO:0000313" key="2">
    <source>
        <dbReference type="Proteomes" id="UP000814128"/>
    </source>
</evidence>
<reference evidence="1" key="1">
    <citation type="submission" date="2021-02" db="EMBL/GenBank/DDBJ databases">
        <authorList>
            <consortium name="DOE Joint Genome Institute"/>
            <person name="Ahrendt S."/>
            <person name="Looney B.P."/>
            <person name="Miyauchi S."/>
            <person name="Morin E."/>
            <person name="Drula E."/>
            <person name="Courty P.E."/>
            <person name="Chicoki N."/>
            <person name="Fauchery L."/>
            <person name="Kohler A."/>
            <person name="Kuo A."/>
            <person name="Labutti K."/>
            <person name="Pangilinan J."/>
            <person name="Lipzen A."/>
            <person name="Riley R."/>
            <person name="Andreopoulos W."/>
            <person name="He G."/>
            <person name="Johnson J."/>
            <person name="Barry K.W."/>
            <person name="Grigoriev I.V."/>
            <person name="Nagy L."/>
            <person name="Hibbett D."/>
            <person name="Henrissat B."/>
            <person name="Matheny P.B."/>
            <person name="Labbe J."/>
            <person name="Martin F."/>
        </authorList>
    </citation>
    <scope>NUCLEOTIDE SEQUENCE</scope>
    <source>
        <strain evidence="1">EC-137</strain>
    </source>
</reference>